<keyword evidence="2" id="KW-1185">Reference proteome</keyword>
<dbReference type="InterPro" id="IPR009100">
    <property type="entry name" value="AcylCoA_DH/oxidase_NM_dom_sf"/>
</dbReference>
<sequence length="541" mass="58322">MMNSFRAAARRVPRRAASHLRAGAHVRVLSSTATAPRPAAAADAAPAHPDPVLGRFTDAFLGELDGASKAASPEESALLLKDLVRAGHLRFTDMQDHPEKFFLAHRLLTTVGLSGFGIRFTVQFNLFAGSILGLGGPEQVALLDDMQERGELGCFLLTEKQAGVLSGLVVETTATFDEDTSEFVLATPNEAAHKNWISQGYTAEHGVVVARLLIKGEDKGPHAFLMRLRDAASGEPAPGVSVVDMGLKTVANDLDNAAFCFDGVRLPRTALLNKFCDVDADGAYVQTTDEKMRIEVIGQRLMTGRMAIAEAALVFAKGLHAKTRAYADSKVCNGLAGEVMLSDMPQLKSVLDESDRELDAVIAYCVAVEAELSHCLRTGAIPSDLLVEKIAVAKIKAIDVSVDRVHKLRLEVGSYALMSNTGFELADMLLCCKFAEGDTRILMQKIARDRLKKLQKDGLAGLAAGVFDEETRVAFSLARVLRAAPDKAAAWNEQWAAIYKLADLVCARHLASAAPPPGFDAPGFQEPLVDRYQDRSDRGQL</sequence>
<dbReference type="PANTHER" id="PTHR10909">
    <property type="entry name" value="ELECTRON TRANSPORT OXIDOREDUCTASE"/>
    <property type="match status" value="1"/>
</dbReference>
<organism evidence="1 2">
    <name type="scientific">Aureococcus anophagefferens</name>
    <name type="common">Harmful bloom alga</name>
    <dbReference type="NCBI Taxonomy" id="44056"/>
    <lineage>
        <taxon>Eukaryota</taxon>
        <taxon>Sar</taxon>
        <taxon>Stramenopiles</taxon>
        <taxon>Ochrophyta</taxon>
        <taxon>Pelagophyceae</taxon>
        <taxon>Pelagomonadales</taxon>
        <taxon>Pelagomonadaceae</taxon>
        <taxon>Aureococcus</taxon>
    </lineage>
</organism>
<dbReference type="SUPFAM" id="SSF56645">
    <property type="entry name" value="Acyl-CoA dehydrogenase NM domain-like"/>
    <property type="match status" value="1"/>
</dbReference>
<evidence type="ECO:0000313" key="1">
    <source>
        <dbReference type="EMBL" id="KAK7241231.1"/>
    </source>
</evidence>
<comment type="caution">
    <text evidence="1">The sequence shown here is derived from an EMBL/GenBank/DDBJ whole genome shotgun (WGS) entry which is preliminary data.</text>
</comment>
<dbReference type="SUPFAM" id="SSF47203">
    <property type="entry name" value="Acyl-CoA dehydrogenase C-terminal domain-like"/>
    <property type="match status" value="1"/>
</dbReference>
<dbReference type="InterPro" id="IPR046373">
    <property type="entry name" value="Acyl-CoA_Oxase/DH_mid-dom_sf"/>
</dbReference>
<dbReference type="InterPro" id="IPR012258">
    <property type="entry name" value="Acyl-CoA_oxidase"/>
</dbReference>
<accession>A0ABR1FYR3</accession>
<dbReference type="Gene3D" id="1.20.140.10">
    <property type="entry name" value="Butyryl-CoA Dehydrogenase, subunit A, domain 3"/>
    <property type="match status" value="1"/>
</dbReference>
<dbReference type="InterPro" id="IPR036250">
    <property type="entry name" value="AcylCo_DH-like_C"/>
</dbReference>
<gene>
    <name evidence="1" type="ORF">SO694_00051246</name>
</gene>
<dbReference type="Proteomes" id="UP001363151">
    <property type="component" value="Unassembled WGS sequence"/>
</dbReference>
<dbReference type="EMBL" id="JBBJCI010000204">
    <property type="protein sequence ID" value="KAK7241231.1"/>
    <property type="molecule type" value="Genomic_DNA"/>
</dbReference>
<proteinExistence type="predicted"/>
<name>A0ABR1FYR3_AURAN</name>
<protein>
    <submittedName>
        <fullName evidence="1">Acyl-CoA oxidase</fullName>
    </submittedName>
</protein>
<evidence type="ECO:0000313" key="2">
    <source>
        <dbReference type="Proteomes" id="UP001363151"/>
    </source>
</evidence>
<dbReference type="Gene3D" id="2.40.110.10">
    <property type="entry name" value="Butyryl-CoA Dehydrogenase, subunit A, domain 2"/>
    <property type="match status" value="1"/>
</dbReference>
<reference evidence="1 2" key="1">
    <citation type="submission" date="2024-03" db="EMBL/GenBank/DDBJ databases">
        <title>Aureococcus anophagefferens CCMP1851 and Kratosvirus quantuckense: Draft genome of a second virus-susceptible host strain in the model system.</title>
        <authorList>
            <person name="Chase E."/>
            <person name="Truchon A.R."/>
            <person name="Schepens W."/>
            <person name="Wilhelm S.W."/>
        </authorList>
    </citation>
    <scope>NUCLEOTIDE SEQUENCE [LARGE SCALE GENOMIC DNA]</scope>
    <source>
        <strain evidence="1 2">CCMP1851</strain>
    </source>
</reference>